<dbReference type="PANTHER" id="PTHR43818:SF5">
    <property type="entry name" value="OXIDOREDUCTASE FAMILY PROTEIN"/>
    <property type="match status" value="1"/>
</dbReference>
<dbReference type="InterPro" id="IPR043906">
    <property type="entry name" value="Gfo/Idh/MocA_OxRdtase_bact_C"/>
</dbReference>
<dbReference type="PROSITE" id="PS51318">
    <property type="entry name" value="TAT"/>
    <property type="match status" value="1"/>
</dbReference>
<proteinExistence type="predicted"/>
<dbReference type="Gene3D" id="3.40.50.720">
    <property type="entry name" value="NAD(P)-binding Rossmann-like Domain"/>
    <property type="match status" value="1"/>
</dbReference>
<name>A0A1I3QFC5_9PLAN</name>
<evidence type="ECO:0000313" key="4">
    <source>
        <dbReference type="EMBL" id="SFJ32435.1"/>
    </source>
</evidence>
<feature type="compositionally biased region" description="Low complexity" evidence="1">
    <location>
        <begin position="12"/>
        <end position="26"/>
    </location>
</feature>
<dbReference type="AlphaFoldDB" id="A0A1I3QFC5"/>
<dbReference type="InterPro" id="IPR000683">
    <property type="entry name" value="Gfo/Idh/MocA-like_OxRdtase_N"/>
</dbReference>
<feature type="domain" description="Gfo/Idh/MocA-like oxidoreductase bacterial type C-terminal" evidence="3">
    <location>
        <begin position="227"/>
        <end position="287"/>
    </location>
</feature>
<evidence type="ECO:0000313" key="5">
    <source>
        <dbReference type="Proteomes" id="UP000199518"/>
    </source>
</evidence>
<feature type="domain" description="Gfo/Idh/MocA-like oxidoreductase N-terminal" evidence="2">
    <location>
        <begin position="62"/>
        <end position="185"/>
    </location>
</feature>
<dbReference type="Proteomes" id="UP000199518">
    <property type="component" value="Unassembled WGS sequence"/>
</dbReference>
<dbReference type="SUPFAM" id="SSF51735">
    <property type="entry name" value="NAD(P)-binding Rossmann-fold domains"/>
    <property type="match status" value="1"/>
</dbReference>
<dbReference type="GO" id="GO:0000166">
    <property type="term" value="F:nucleotide binding"/>
    <property type="evidence" value="ECO:0007669"/>
    <property type="project" value="InterPro"/>
</dbReference>
<sequence length="444" mass="48267">MSELPPSSGLQPSVTGSPVTGSSGTVNRRDFLGKTARNAAGVAVGVLSLGSAARKFGPNDQIQIGIIGAGAQGRELAQHLLAIPGVRITSLCDVDAHQLAAAQHLLHDHSDHRPVAVTGHEQLLQRSDVDAVVIATPDHWHAAICREACLAGKDVYLEQPVAHSVAQGQSLVDIAHKTGRIIQTGLPQRSGAHFQSAIELLRSGEIGRVHLAKAWAMHRRRSIGRVATAAAPVGVDYERWLGPAPARPFQATRFHQHWPCFWDYGSGELGQWGVQLLDIVRWGLNLDLPTRIAATGGNRAFHDDRETPDTLSVQFEFPELDVIWEHRQWSTRGLEGRTAAVAFYGDRGTLIVDRSGWKLYDGPTGKYADASELHQSHLANWLDCLRTRQTPTADIAVGQRSMTLCHLGNIAYRLGRELRFSPDSLTFTQDAAANRMLLGSTSAV</sequence>
<feature type="region of interest" description="Disordered" evidence="1">
    <location>
        <begin position="1"/>
        <end position="28"/>
    </location>
</feature>
<dbReference type="Pfam" id="PF19051">
    <property type="entry name" value="GFO_IDH_MocA_C2"/>
    <property type="match status" value="2"/>
</dbReference>
<dbReference type="InterPro" id="IPR050463">
    <property type="entry name" value="Gfo/Idh/MocA_oxidrdct_glycsds"/>
</dbReference>
<dbReference type="OrthoDB" id="9788246at2"/>
<organism evidence="4 5">
    <name type="scientific">Planctomicrobium piriforme</name>
    <dbReference type="NCBI Taxonomy" id="1576369"/>
    <lineage>
        <taxon>Bacteria</taxon>
        <taxon>Pseudomonadati</taxon>
        <taxon>Planctomycetota</taxon>
        <taxon>Planctomycetia</taxon>
        <taxon>Planctomycetales</taxon>
        <taxon>Planctomycetaceae</taxon>
        <taxon>Planctomicrobium</taxon>
    </lineage>
</organism>
<dbReference type="EMBL" id="FOQD01000018">
    <property type="protein sequence ID" value="SFJ32435.1"/>
    <property type="molecule type" value="Genomic_DNA"/>
</dbReference>
<reference evidence="5" key="1">
    <citation type="submission" date="2016-10" db="EMBL/GenBank/DDBJ databases">
        <authorList>
            <person name="Varghese N."/>
            <person name="Submissions S."/>
        </authorList>
    </citation>
    <scope>NUCLEOTIDE SEQUENCE [LARGE SCALE GENOMIC DNA]</scope>
    <source>
        <strain evidence="5">DSM 26348</strain>
    </source>
</reference>
<dbReference type="RefSeq" id="WP_092054837.1">
    <property type="nucleotide sequence ID" value="NZ_FOQD01000018.1"/>
</dbReference>
<dbReference type="SUPFAM" id="SSF55347">
    <property type="entry name" value="Glyceraldehyde-3-phosphate dehydrogenase-like, C-terminal domain"/>
    <property type="match status" value="1"/>
</dbReference>
<dbReference type="Pfam" id="PF01408">
    <property type="entry name" value="GFO_IDH_MocA"/>
    <property type="match status" value="1"/>
</dbReference>
<dbReference type="InterPro" id="IPR036291">
    <property type="entry name" value="NAD(P)-bd_dom_sf"/>
</dbReference>
<dbReference type="InterPro" id="IPR006311">
    <property type="entry name" value="TAT_signal"/>
</dbReference>
<evidence type="ECO:0000259" key="3">
    <source>
        <dbReference type="Pfam" id="PF19051"/>
    </source>
</evidence>
<dbReference type="STRING" id="1576369.SAMN05421753_11865"/>
<evidence type="ECO:0000256" key="1">
    <source>
        <dbReference type="SAM" id="MobiDB-lite"/>
    </source>
</evidence>
<keyword evidence="5" id="KW-1185">Reference proteome</keyword>
<accession>A0A1I3QFC5</accession>
<feature type="domain" description="Gfo/Idh/MocA-like oxidoreductase bacterial type C-terminal" evidence="3">
    <location>
        <begin position="376"/>
        <end position="437"/>
    </location>
</feature>
<protein>
    <submittedName>
        <fullName evidence="4">Predicted dehydrogenase</fullName>
    </submittedName>
</protein>
<dbReference type="Gene3D" id="3.30.360.10">
    <property type="entry name" value="Dihydrodipicolinate Reductase, domain 2"/>
    <property type="match status" value="1"/>
</dbReference>
<dbReference type="PANTHER" id="PTHR43818">
    <property type="entry name" value="BCDNA.GH03377"/>
    <property type="match status" value="1"/>
</dbReference>
<evidence type="ECO:0000259" key="2">
    <source>
        <dbReference type="Pfam" id="PF01408"/>
    </source>
</evidence>
<gene>
    <name evidence="4" type="ORF">SAMN05421753_11865</name>
</gene>